<organism evidence="1 2">
    <name type="scientific">Lysinibacillus varians</name>
    <dbReference type="NCBI Taxonomy" id="1145276"/>
    <lineage>
        <taxon>Bacteria</taxon>
        <taxon>Bacillati</taxon>
        <taxon>Bacillota</taxon>
        <taxon>Bacilli</taxon>
        <taxon>Bacillales</taxon>
        <taxon>Bacillaceae</taxon>
        <taxon>Lysinibacillus</taxon>
    </lineage>
</organism>
<sequence>MLPTVTANYTLNMPSYRGGLNSKVENAAIRNVEYYKQAKAFFEKFNRAFLKLTQKERQIIVMACLEETPLFNYQSERQEGGS</sequence>
<dbReference type="Proteomes" id="UP000308539">
    <property type="component" value="Unassembled WGS sequence"/>
</dbReference>
<protein>
    <submittedName>
        <fullName evidence="1">Uncharacterized protein</fullName>
    </submittedName>
</protein>
<name>A0ABY2T493_9BACI</name>
<evidence type="ECO:0000313" key="1">
    <source>
        <dbReference type="EMBL" id="TKI51335.1"/>
    </source>
</evidence>
<accession>A0ABY2T493</accession>
<proteinExistence type="predicted"/>
<dbReference type="EMBL" id="SZPV01000060">
    <property type="protein sequence ID" value="TKI51335.1"/>
    <property type="molecule type" value="Genomic_DNA"/>
</dbReference>
<evidence type="ECO:0000313" key="2">
    <source>
        <dbReference type="Proteomes" id="UP000308539"/>
    </source>
</evidence>
<comment type="caution">
    <text evidence="1">The sequence shown here is derived from an EMBL/GenBank/DDBJ whole genome shotgun (WGS) entry which is preliminary data.</text>
</comment>
<gene>
    <name evidence="1" type="ORF">FC752_22100</name>
</gene>
<reference evidence="1 2" key="1">
    <citation type="submission" date="2019-04" db="EMBL/GenBank/DDBJ databases">
        <title>Lysinibacillus genome sequencing.</title>
        <authorList>
            <person name="Dunlap C."/>
        </authorList>
    </citation>
    <scope>NUCLEOTIDE SEQUENCE [LARGE SCALE GENOMIC DNA]</scope>
    <source>
        <strain evidence="1 2">NBRC 109424</strain>
    </source>
</reference>
<keyword evidence="2" id="KW-1185">Reference proteome</keyword>